<dbReference type="GO" id="GO:0046872">
    <property type="term" value="F:metal ion binding"/>
    <property type="evidence" value="ECO:0007669"/>
    <property type="project" value="UniProtKB-KW"/>
</dbReference>
<dbReference type="VEuPathDB" id="FungiDB:ASPWEDRAFT_108281"/>
<keyword evidence="7" id="KW-1185">Reference proteome</keyword>
<evidence type="ECO:0000313" key="7">
    <source>
        <dbReference type="Proteomes" id="UP000184383"/>
    </source>
</evidence>
<name>A0A1L9RRP2_ASPWE</name>
<dbReference type="GeneID" id="63743815"/>
<gene>
    <name evidence="6" type="ORF">ASPWEDRAFT_108281</name>
</gene>
<dbReference type="PANTHER" id="PTHR11525:SF0">
    <property type="entry name" value="FARNESYL PYROPHOSPHATE SYNTHASE"/>
    <property type="match status" value="1"/>
</dbReference>
<dbReference type="Gene3D" id="1.10.600.10">
    <property type="entry name" value="Farnesyl Diphosphate Synthase"/>
    <property type="match status" value="1"/>
</dbReference>
<keyword evidence="2 5" id="KW-0808">Transferase</keyword>
<dbReference type="GO" id="GO:0005737">
    <property type="term" value="C:cytoplasm"/>
    <property type="evidence" value="ECO:0007669"/>
    <property type="project" value="TreeGrafter"/>
</dbReference>
<evidence type="ECO:0000256" key="5">
    <source>
        <dbReference type="RuleBase" id="RU004466"/>
    </source>
</evidence>
<evidence type="ECO:0000256" key="2">
    <source>
        <dbReference type="ARBA" id="ARBA00022679"/>
    </source>
</evidence>
<keyword evidence="3" id="KW-0479">Metal-binding</keyword>
<reference evidence="7" key="1">
    <citation type="journal article" date="2017" name="Genome Biol.">
        <title>Comparative genomics reveals high biological diversity and specific adaptations in the industrially and medically important fungal genus Aspergillus.</title>
        <authorList>
            <person name="de Vries R.P."/>
            <person name="Riley R."/>
            <person name="Wiebenga A."/>
            <person name="Aguilar-Osorio G."/>
            <person name="Amillis S."/>
            <person name="Uchima C.A."/>
            <person name="Anderluh G."/>
            <person name="Asadollahi M."/>
            <person name="Askin M."/>
            <person name="Barry K."/>
            <person name="Battaglia E."/>
            <person name="Bayram O."/>
            <person name="Benocci T."/>
            <person name="Braus-Stromeyer S.A."/>
            <person name="Caldana C."/>
            <person name="Canovas D."/>
            <person name="Cerqueira G.C."/>
            <person name="Chen F."/>
            <person name="Chen W."/>
            <person name="Choi C."/>
            <person name="Clum A."/>
            <person name="Dos Santos R.A."/>
            <person name="Damasio A.R."/>
            <person name="Diallinas G."/>
            <person name="Emri T."/>
            <person name="Fekete E."/>
            <person name="Flipphi M."/>
            <person name="Freyberg S."/>
            <person name="Gallo A."/>
            <person name="Gournas C."/>
            <person name="Habgood R."/>
            <person name="Hainaut M."/>
            <person name="Harispe M.L."/>
            <person name="Henrissat B."/>
            <person name="Hilden K.S."/>
            <person name="Hope R."/>
            <person name="Hossain A."/>
            <person name="Karabika E."/>
            <person name="Karaffa L."/>
            <person name="Karanyi Z."/>
            <person name="Krasevec N."/>
            <person name="Kuo A."/>
            <person name="Kusch H."/>
            <person name="LaButti K."/>
            <person name="Lagendijk E.L."/>
            <person name="Lapidus A."/>
            <person name="Levasseur A."/>
            <person name="Lindquist E."/>
            <person name="Lipzen A."/>
            <person name="Logrieco A.F."/>
            <person name="MacCabe A."/>
            <person name="Maekelae M.R."/>
            <person name="Malavazi I."/>
            <person name="Melin P."/>
            <person name="Meyer V."/>
            <person name="Mielnichuk N."/>
            <person name="Miskei M."/>
            <person name="Molnar A.P."/>
            <person name="Mule G."/>
            <person name="Ngan C.Y."/>
            <person name="Orejas M."/>
            <person name="Orosz E."/>
            <person name="Ouedraogo J.P."/>
            <person name="Overkamp K.M."/>
            <person name="Park H.-S."/>
            <person name="Perrone G."/>
            <person name="Piumi F."/>
            <person name="Punt P.J."/>
            <person name="Ram A.F."/>
            <person name="Ramon A."/>
            <person name="Rauscher S."/>
            <person name="Record E."/>
            <person name="Riano-Pachon D.M."/>
            <person name="Robert V."/>
            <person name="Roehrig J."/>
            <person name="Ruller R."/>
            <person name="Salamov A."/>
            <person name="Salih N.S."/>
            <person name="Samson R.A."/>
            <person name="Sandor E."/>
            <person name="Sanguinetti M."/>
            <person name="Schuetze T."/>
            <person name="Sepcic K."/>
            <person name="Shelest E."/>
            <person name="Sherlock G."/>
            <person name="Sophianopoulou V."/>
            <person name="Squina F.M."/>
            <person name="Sun H."/>
            <person name="Susca A."/>
            <person name="Todd R.B."/>
            <person name="Tsang A."/>
            <person name="Unkles S.E."/>
            <person name="van de Wiele N."/>
            <person name="van Rossen-Uffink D."/>
            <person name="Oliveira J.V."/>
            <person name="Vesth T.C."/>
            <person name="Visser J."/>
            <person name="Yu J.-H."/>
            <person name="Zhou M."/>
            <person name="Andersen M.R."/>
            <person name="Archer D.B."/>
            <person name="Baker S.E."/>
            <person name="Benoit I."/>
            <person name="Brakhage A.A."/>
            <person name="Braus G.H."/>
            <person name="Fischer R."/>
            <person name="Frisvad J.C."/>
            <person name="Goldman G.H."/>
            <person name="Houbraken J."/>
            <person name="Oakley B."/>
            <person name="Pocsi I."/>
            <person name="Scazzocchio C."/>
            <person name="Seiboth B."/>
            <person name="vanKuyk P.A."/>
            <person name="Wortman J."/>
            <person name="Dyer P.S."/>
            <person name="Grigoriev I.V."/>
        </authorList>
    </citation>
    <scope>NUCLEOTIDE SEQUENCE [LARGE SCALE GENOMIC DNA]</scope>
    <source>
        <strain evidence="7">DTO 134E9</strain>
    </source>
</reference>
<dbReference type="EMBL" id="KV878211">
    <property type="protein sequence ID" value="OJJ37582.1"/>
    <property type="molecule type" value="Genomic_DNA"/>
</dbReference>
<sequence length="345" mass="39341">MAYDRKRFESVYPALARDILSHTKTYGTPDKQMDRLELNLQHNTVGGEYIGGMMVINTYAHALGRGLSESEYHQAAKLGWVFEFIYASQIVSEDTKKGNEYRNGNPTWHKMPGIALLSINDSSMLKCTGFLLLKKHFQNNPHYVELVDLLHESSAQAEMGRMLDWTIARREKGDDFNIFTSTNCETIATCMTADFVVRLPILLGLYLADAMTPANLSQTQKVTTPLGQYYHFQNEFLCSSESERSVKQVDWYIKEGRCTWTITQALQCANPCQKETLKDGYGCDNPAKVKNVREIFAELQVHRIFHEYASDLLEKIRKEMAGVDESEGLKRAVFEDLMEVMAKGR</sequence>
<dbReference type="Pfam" id="PF00348">
    <property type="entry name" value="polyprenyl_synt"/>
    <property type="match status" value="1"/>
</dbReference>
<evidence type="ECO:0000313" key="6">
    <source>
        <dbReference type="EMBL" id="OJJ37582.1"/>
    </source>
</evidence>
<dbReference type="InterPro" id="IPR039702">
    <property type="entry name" value="FPS1-like"/>
</dbReference>
<dbReference type="RefSeq" id="XP_040691258.1">
    <property type="nucleotide sequence ID" value="XM_040827967.1"/>
</dbReference>
<dbReference type="InterPro" id="IPR000092">
    <property type="entry name" value="Polyprenyl_synt"/>
</dbReference>
<evidence type="ECO:0008006" key="8">
    <source>
        <dbReference type="Google" id="ProtNLM"/>
    </source>
</evidence>
<dbReference type="GO" id="GO:0004161">
    <property type="term" value="F:dimethylallyltranstransferase activity"/>
    <property type="evidence" value="ECO:0007669"/>
    <property type="project" value="TreeGrafter"/>
</dbReference>
<comment type="cofactor">
    <cofactor evidence="1">
        <name>Mg(2+)</name>
        <dbReference type="ChEBI" id="CHEBI:18420"/>
    </cofactor>
</comment>
<keyword evidence="4" id="KW-0460">Magnesium</keyword>
<accession>A0A1L9RRP2</accession>
<dbReference type="InterPro" id="IPR008949">
    <property type="entry name" value="Isoprenoid_synthase_dom_sf"/>
</dbReference>
<dbReference type="SUPFAM" id="SSF48576">
    <property type="entry name" value="Terpenoid synthases"/>
    <property type="match status" value="1"/>
</dbReference>
<evidence type="ECO:0000256" key="4">
    <source>
        <dbReference type="ARBA" id="ARBA00022842"/>
    </source>
</evidence>
<dbReference type="AlphaFoldDB" id="A0A1L9RRP2"/>
<dbReference type="OrthoDB" id="10257492at2759"/>
<dbReference type="GO" id="GO:0043386">
    <property type="term" value="P:mycotoxin biosynthetic process"/>
    <property type="evidence" value="ECO:0007669"/>
    <property type="project" value="UniProtKB-ARBA"/>
</dbReference>
<evidence type="ECO:0000256" key="1">
    <source>
        <dbReference type="ARBA" id="ARBA00001946"/>
    </source>
</evidence>
<comment type="similarity">
    <text evidence="5">Belongs to the FPP/GGPP synthase family.</text>
</comment>
<dbReference type="GO" id="GO:0046165">
    <property type="term" value="P:alcohol biosynthetic process"/>
    <property type="evidence" value="ECO:0007669"/>
    <property type="project" value="UniProtKB-ARBA"/>
</dbReference>
<dbReference type="Proteomes" id="UP000184383">
    <property type="component" value="Unassembled WGS sequence"/>
</dbReference>
<dbReference type="STRING" id="1073089.A0A1L9RRP2"/>
<proteinExistence type="inferred from homology"/>
<dbReference type="GO" id="GO:0045337">
    <property type="term" value="P:farnesyl diphosphate biosynthetic process"/>
    <property type="evidence" value="ECO:0007669"/>
    <property type="project" value="TreeGrafter"/>
</dbReference>
<dbReference type="GO" id="GO:0004337">
    <property type="term" value="F:(2E,6E)-farnesyl diphosphate synthase activity"/>
    <property type="evidence" value="ECO:0007669"/>
    <property type="project" value="TreeGrafter"/>
</dbReference>
<dbReference type="PANTHER" id="PTHR11525">
    <property type="entry name" value="FARNESYL-PYROPHOSPHATE SYNTHETASE"/>
    <property type="match status" value="1"/>
</dbReference>
<evidence type="ECO:0000256" key="3">
    <source>
        <dbReference type="ARBA" id="ARBA00022723"/>
    </source>
</evidence>
<organism evidence="6 7">
    <name type="scientific">Aspergillus wentii DTO 134E9</name>
    <dbReference type="NCBI Taxonomy" id="1073089"/>
    <lineage>
        <taxon>Eukaryota</taxon>
        <taxon>Fungi</taxon>
        <taxon>Dikarya</taxon>
        <taxon>Ascomycota</taxon>
        <taxon>Pezizomycotina</taxon>
        <taxon>Eurotiomycetes</taxon>
        <taxon>Eurotiomycetidae</taxon>
        <taxon>Eurotiales</taxon>
        <taxon>Aspergillaceae</taxon>
        <taxon>Aspergillus</taxon>
        <taxon>Aspergillus subgen. Cremei</taxon>
    </lineage>
</organism>
<protein>
    <recommendedName>
        <fullName evidence="8">Farnesyl diphosphate synthase</fullName>
    </recommendedName>
</protein>